<feature type="compositionally biased region" description="Polar residues" evidence="2">
    <location>
        <begin position="129"/>
        <end position="145"/>
    </location>
</feature>
<feature type="region of interest" description="Disordered" evidence="2">
    <location>
        <begin position="129"/>
        <end position="166"/>
    </location>
</feature>
<evidence type="ECO:0000256" key="2">
    <source>
        <dbReference type="SAM" id="MobiDB-lite"/>
    </source>
</evidence>
<evidence type="ECO:0000256" key="1">
    <source>
        <dbReference type="ARBA" id="ARBA00009319"/>
    </source>
</evidence>
<dbReference type="Proteomes" id="UP000242188">
    <property type="component" value="Unassembled WGS sequence"/>
</dbReference>
<evidence type="ECO:0000313" key="3">
    <source>
        <dbReference type="EMBL" id="OWF51926.1"/>
    </source>
</evidence>
<protein>
    <recommendedName>
        <fullName evidence="5">Protein FAM199X</fullName>
    </recommendedName>
</protein>
<evidence type="ECO:0000313" key="4">
    <source>
        <dbReference type="Proteomes" id="UP000242188"/>
    </source>
</evidence>
<dbReference type="Pfam" id="PF15814">
    <property type="entry name" value="FAM199X"/>
    <property type="match status" value="2"/>
</dbReference>
<reference evidence="3 4" key="1">
    <citation type="journal article" date="2017" name="Nat. Ecol. Evol.">
        <title>Scallop genome provides insights into evolution of bilaterian karyotype and development.</title>
        <authorList>
            <person name="Wang S."/>
            <person name="Zhang J."/>
            <person name="Jiao W."/>
            <person name="Li J."/>
            <person name="Xun X."/>
            <person name="Sun Y."/>
            <person name="Guo X."/>
            <person name="Huan P."/>
            <person name="Dong B."/>
            <person name="Zhang L."/>
            <person name="Hu X."/>
            <person name="Sun X."/>
            <person name="Wang J."/>
            <person name="Zhao C."/>
            <person name="Wang Y."/>
            <person name="Wang D."/>
            <person name="Huang X."/>
            <person name="Wang R."/>
            <person name="Lv J."/>
            <person name="Li Y."/>
            <person name="Zhang Z."/>
            <person name="Liu B."/>
            <person name="Lu W."/>
            <person name="Hui Y."/>
            <person name="Liang J."/>
            <person name="Zhou Z."/>
            <person name="Hou R."/>
            <person name="Li X."/>
            <person name="Liu Y."/>
            <person name="Li H."/>
            <person name="Ning X."/>
            <person name="Lin Y."/>
            <person name="Zhao L."/>
            <person name="Xing Q."/>
            <person name="Dou J."/>
            <person name="Li Y."/>
            <person name="Mao J."/>
            <person name="Guo H."/>
            <person name="Dou H."/>
            <person name="Li T."/>
            <person name="Mu C."/>
            <person name="Jiang W."/>
            <person name="Fu Q."/>
            <person name="Fu X."/>
            <person name="Miao Y."/>
            <person name="Liu J."/>
            <person name="Yu Q."/>
            <person name="Li R."/>
            <person name="Liao H."/>
            <person name="Li X."/>
            <person name="Kong Y."/>
            <person name="Jiang Z."/>
            <person name="Chourrout D."/>
            <person name="Li R."/>
            <person name="Bao Z."/>
        </authorList>
    </citation>
    <scope>NUCLEOTIDE SEQUENCE [LARGE SCALE GENOMIC DNA]</scope>
    <source>
        <strain evidence="3 4">PY_sf001</strain>
    </source>
</reference>
<dbReference type="PANTHER" id="PTHR32003">
    <property type="entry name" value="PROTEIN FAM199X"/>
    <property type="match status" value="1"/>
</dbReference>
<proteinExistence type="inferred from homology"/>
<feature type="compositionally biased region" description="Basic residues" evidence="2">
    <location>
        <begin position="275"/>
        <end position="284"/>
    </location>
</feature>
<feature type="region of interest" description="Disordered" evidence="2">
    <location>
        <begin position="313"/>
        <end position="333"/>
    </location>
</feature>
<gene>
    <name evidence="3" type="ORF">KP79_PYT18498</name>
</gene>
<dbReference type="AlphaFoldDB" id="A0A210QT66"/>
<comment type="similarity">
    <text evidence="1">Belongs to the FAM199 family.</text>
</comment>
<dbReference type="EMBL" id="NEDP02002015">
    <property type="protein sequence ID" value="OWF51926.1"/>
    <property type="molecule type" value="Genomic_DNA"/>
</dbReference>
<name>A0A210QT66_MIZYE</name>
<accession>A0A210QT66</accession>
<dbReference type="InterPro" id="IPR029672">
    <property type="entry name" value="FAM199X_fam"/>
</dbReference>
<keyword evidence="4" id="KW-1185">Reference proteome</keyword>
<comment type="caution">
    <text evidence="3">The sequence shown here is derived from an EMBL/GenBank/DDBJ whole genome shotgun (WGS) entry which is preliminary data.</text>
</comment>
<sequence>MIADTAVSTSPWAAESILFKDFDLADIGRLDGRNDHETLTLTNSYDSVWKQSSLLGHQNLSTGTSVASSDCSDEHDLYLDIDGDLDEHLFGDITTSLLNIIQETDVSDTIALAQDLDWQSISCDSYNTTTISEADDNPSTSSSEGDITPNKSHNKVSSNSKCRSDTFADSRNWSCLRPEERVQVVEDLSHIVSRELGLREQMEVIRIINPAANVSPTDTEFVIELDSLNDEKLQRIRECVCRHATNQCSPDSTQQDKFTPSKKFDKKLKTQERRSRQKAIRQRQRKDYRQMLKEKRSGLFVKEEVLSLIVEDPGSLHVDEGDGDGDGDIDILG</sequence>
<dbReference type="OrthoDB" id="6365484at2759"/>
<feature type="compositionally biased region" description="Acidic residues" evidence="2">
    <location>
        <begin position="321"/>
        <end position="333"/>
    </location>
</feature>
<organism evidence="3 4">
    <name type="scientific">Mizuhopecten yessoensis</name>
    <name type="common">Japanese scallop</name>
    <name type="synonym">Patinopecten yessoensis</name>
    <dbReference type="NCBI Taxonomy" id="6573"/>
    <lineage>
        <taxon>Eukaryota</taxon>
        <taxon>Metazoa</taxon>
        <taxon>Spiralia</taxon>
        <taxon>Lophotrochozoa</taxon>
        <taxon>Mollusca</taxon>
        <taxon>Bivalvia</taxon>
        <taxon>Autobranchia</taxon>
        <taxon>Pteriomorphia</taxon>
        <taxon>Pectinida</taxon>
        <taxon>Pectinoidea</taxon>
        <taxon>Pectinidae</taxon>
        <taxon>Mizuhopecten</taxon>
    </lineage>
</organism>
<evidence type="ECO:0008006" key="5">
    <source>
        <dbReference type="Google" id="ProtNLM"/>
    </source>
</evidence>
<dbReference type="PANTHER" id="PTHR32003:SF1">
    <property type="entry name" value="PROTEIN FAM199X"/>
    <property type="match status" value="1"/>
</dbReference>
<feature type="region of interest" description="Disordered" evidence="2">
    <location>
        <begin position="267"/>
        <end position="286"/>
    </location>
</feature>